<keyword evidence="4 5" id="KW-0472">Membrane</keyword>
<dbReference type="GO" id="GO:0015990">
    <property type="term" value="P:electron transport coupled proton transport"/>
    <property type="evidence" value="ECO:0007669"/>
    <property type="project" value="TreeGrafter"/>
</dbReference>
<evidence type="ECO:0000256" key="1">
    <source>
        <dbReference type="ARBA" id="ARBA00004141"/>
    </source>
</evidence>
<gene>
    <name evidence="7" type="ORF">LEA_18471</name>
</gene>
<dbReference type="Pfam" id="PF00361">
    <property type="entry name" value="Proton_antipo_M"/>
    <property type="match status" value="1"/>
</dbReference>
<proteinExistence type="predicted"/>
<feature type="transmembrane region" description="Helical" evidence="5">
    <location>
        <begin position="20"/>
        <end position="39"/>
    </location>
</feature>
<evidence type="ECO:0000313" key="7">
    <source>
        <dbReference type="EMBL" id="EKC49282.1"/>
    </source>
</evidence>
<dbReference type="EMBL" id="AJWY01012674">
    <property type="protein sequence ID" value="EKC49282.1"/>
    <property type="molecule type" value="Genomic_DNA"/>
</dbReference>
<feature type="transmembrane region" description="Helical" evidence="5">
    <location>
        <begin position="54"/>
        <end position="78"/>
    </location>
</feature>
<reference evidence="7" key="1">
    <citation type="journal article" date="2013" name="Environ. Microbiol.">
        <title>Microbiota from the distal guts of lean and obese adolescents exhibit partial functional redundancy besides clear differences in community structure.</title>
        <authorList>
            <person name="Ferrer M."/>
            <person name="Ruiz A."/>
            <person name="Lanza F."/>
            <person name="Haange S.B."/>
            <person name="Oberbach A."/>
            <person name="Till H."/>
            <person name="Bargiela R."/>
            <person name="Campoy C."/>
            <person name="Segura M.T."/>
            <person name="Richter M."/>
            <person name="von Bergen M."/>
            <person name="Seifert J."/>
            <person name="Suarez A."/>
        </authorList>
    </citation>
    <scope>NUCLEOTIDE SEQUENCE</scope>
</reference>
<dbReference type="PANTHER" id="PTHR42829:SF2">
    <property type="entry name" value="NADH-UBIQUINONE OXIDOREDUCTASE CHAIN 5"/>
    <property type="match status" value="1"/>
</dbReference>
<feature type="transmembrane region" description="Helical" evidence="5">
    <location>
        <begin position="140"/>
        <end position="159"/>
    </location>
</feature>
<organism evidence="7">
    <name type="scientific">human gut metagenome</name>
    <dbReference type="NCBI Taxonomy" id="408170"/>
    <lineage>
        <taxon>unclassified sequences</taxon>
        <taxon>metagenomes</taxon>
        <taxon>organismal metagenomes</taxon>
    </lineage>
</organism>
<feature type="non-terminal residue" evidence="7">
    <location>
        <position position="192"/>
    </location>
</feature>
<evidence type="ECO:0000256" key="4">
    <source>
        <dbReference type="ARBA" id="ARBA00023136"/>
    </source>
</evidence>
<dbReference type="PRINTS" id="PR01435">
    <property type="entry name" value="NPOXDRDTASE5"/>
</dbReference>
<feature type="domain" description="NADH:quinone oxidoreductase/Mrp antiporter transmembrane" evidence="6">
    <location>
        <begin position="7"/>
        <end position="64"/>
    </location>
</feature>
<protein>
    <submittedName>
        <fullName evidence="7">NADH dehydrogenase subunit L</fullName>
    </submittedName>
</protein>
<dbReference type="GO" id="GO:0008137">
    <property type="term" value="F:NADH dehydrogenase (ubiquinone) activity"/>
    <property type="evidence" value="ECO:0007669"/>
    <property type="project" value="InterPro"/>
</dbReference>
<feature type="non-terminal residue" evidence="7">
    <location>
        <position position="1"/>
    </location>
</feature>
<dbReference type="InterPro" id="IPR003945">
    <property type="entry name" value="NU5C-like"/>
</dbReference>
<keyword evidence="2 5" id="KW-0812">Transmembrane</keyword>
<accession>K1RKX7</accession>
<comment type="caution">
    <text evidence="7">The sequence shown here is derived from an EMBL/GenBank/DDBJ whole genome shotgun (WGS) entry which is preliminary data.</text>
</comment>
<dbReference type="GO" id="GO:0003954">
    <property type="term" value="F:NADH dehydrogenase activity"/>
    <property type="evidence" value="ECO:0007669"/>
    <property type="project" value="TreeGrafter"/>
</dbReference>
<dbReference type="AlphaFoldDB" id="K1RKX7"/>
<keyword evidence="3 5" id="KW-1133">Transmembrane helix</keyword>
<dbReference type="GO" id="GO:0016020">
    <property type="term" value="C:membrane"/>
    <property type="evidence" value="ECO:0007669"/>
    <property type="project" value="UniProtKB-SubCell"/>
</dbReference>
<evidence type="ECO:0000259" key="6">
    <source>
        <dbReference type="Pfam" id="PF00361"/>
    </source>
</evidence>
<evidence type="ECO:0000256" key="3">
    <source>
        <dbReference type="ARBA" id="ARBA00022989"/>
    </source>
</evidence>
<dbReference type="PANTHER" id="PTHR42829">
    <property type="entry name" value="NADH-UBIQUINONE OXIDOREDUCTASE CHAIN 5"/>
    <property type="match status" value="1"/>
</dbReference>
<evidence type="ECO:0000256" key="5">
    <source>
        <dbReference type="SAM" id="Phobius"/>
    </source>
</evidence>
<comment type="subcellular location">
    <subcellularLocation>
        <location evidence="1">Membrane</location>
        <topology evidence="1">Multi-pass membrane protein</topology>
    </subcellularLocation>
</comment>
<feature type="transmembrane region" description="Helical" evidence="5">
    <location>
        <begin position="99"/>
        <end position="120"/>
    </location>
</feature>
<sequence length="192" mass="21656">GSNFKDYMGGLHKYMPITNICFLIGCLAIAGIPPFAGFWSKDEIISACFQFSPFMGWFMTVVAGMTAFYMFRLYYVIFWGQSYYELDPENRRKPQEVPFVMWGPLVFLAIISCLCGLIPFGHFVSATGQSYDIHIDMSVATTSVIVAIIGIGLATYMYAPKKTPLADALAKKMPKLHKAALNRFYIDDAWQF</sequence>
<dbReference type="InterPro" id="IPR001750">
    <property type="entry name" value="ND/Mrp_TM"/>
</dbReference>
<name>K1RKX7_9ZZZZ</name>
<dbReference type="GO" id="GO:0042773">
    <property type="term" value="P:ATP synthesis coupled electron transport"/>
    <property type="evidence" value="ECO:0007669"/>
    <property type="project" value="InterPro"/>
</dbReference>
<evidence type="ECO:0000256" key="2">
    <source>
        <dbReference type="ARBA" id="ARBA00022692"/>
    </source>
</evidence>